<dbReference type="CDD" id="cd11041">
    <property type="entry name" value="CYP503A1-like"/>
    <property type="match status" value="1"/>
</dbReference>
<dbReference type="EMBL" id="JAULSW010000003">
    <property type="protein sequence ID" value="KAK3387830.1"/>
    <property type="molecule type" value="Genomic_DNA"/>
</dbReference>
<dbReference type="Pfam" id="PF00067">
    <property type="entry name" value="p450"/>
    <property type="match status" value="1"/>
</dbReference>
<dbReference type="AlphaFoldDB" id="A0AAE0NUG5"/>
<dbReference type="InterPro" id="IPR036396">
    <property type="entry name" value="Cyt_P450_sf"/>
</dbReference>
<keyword evidence="6 8" id="KW-0503">Monooxygenase</keyword>
<dbReference type="GO" id="GO:0020037">
    <property type="term" value="F:heme binding"/>
    <property type="evidence" value="ECO:0007669"/>
    <property type="project" value="InterPro"/>
</dbReference>
<dbReference type="SUPFAM" id="SSF48264">
    <property type="entry name" value="Cytochrome P450"/>
    <property type="match status" value="1"/>
</dbReference>
<protein>
    <submittedName>
        <fullName evidence="9">Cytochrome P450</fullName>
    </submittedName>
</protein>
<evidence type="ECO:0000256" key="4">
    <source>
        <dbReference type="ARBA" id="ARBA00023002"/>
    </source>
</evidence>
<proteinExistence type="inferred from homology"/>
<keyword evidence="10" id="KW-1185">Reference proteome</keyword>
<dbReference type="PRINTS" id="PR00465">
    <property type="entry name" value="EP450IV"/>
</dbReference>
<keyword evidence="3 7" id="KW-0479">Metal-binding</keyword>
<dbReference type="GO" id="GO:0005506">
    <property type="term" value="F:iron ion binding"/>
    <property type="evidence" value="ECO:0007669"/>
    <property type="project" value="InterPro"/>
</dbReference>
<evidence type="ECO:0000313" key="10">
    <source>
        <dbReference type="Proteomes" id="UP001285441"/>
    </source>
</evidence>
<evidence type="ECO:0000256" key="5">
    <source>
        <dbReference type="ARBA" id="ARBA00023004"/>
    </source>
</evidence>
<dbReference type="PANTHER" id="PTHR46206">
    <property type="entry name" value="CYTOCHROME P450"/>
    <property type="match status" value="1"/>
</dbReference>
<dbReference type="PROSITE" id="PS00086">
    <property type="entry name" value="CYTOCHROME_P450"/>
    <property type="match status" value="1"/>
</dbReference>
<organism evidence="9 10">
    <name type="scientific">Podospora didyma</name>
    <dbReference type="NCBI Taxonomy" id="330526"/>
    <lineage>
        <taxon>Eukaryota</taxon>
        <taxon>Fungi</taxon>
        <taxon>Dikarya</taxon>
        <taxon>Ascomycota</taxon>
        <taxon>Pezizomycotina</taxon>
        <taxon>Sordariomycetes</taxon>
        <taxon>Sordariomycetidae</taxon>
        <taxon>Sordariales</taxon>
        <taxon>Podosporaceae</taxon>
        <taxon>Podospora</taxon>
    </lineage>
</organism>
<dbReference type="InterPro" id="IPR002403">
    <property type="entry name" value="Cyt_P450_E_grp-IV"/>
</dbReference>
<dbReference type="Gene3D" id="1.10.630.10">
    <property type="entry name" value="Cytochrome P450"/>
    <property type="match status" value="1"/>
</dbReference>
<keyword evidence="4 8" id="KW-0560">Oxidoreductase</keyword>
<gene>
    <name evidence="9" type="ORF">B0H63DRAFT_559279</name>
</gene>
<evidence type="ECO:0000256" key="7">
    <source>
        <dbReference type="PIRSR" id="PIRSR602403-1"/>
    </source>
</evidence>
<name>A0AAE0NUG5_9PEZI</name>
<evidence type="ECO:0000256" key="8">
    <source>
        <dbReference type="RuleBase" id="RU000461"/>
    </source>
</evidence>
<feature type="binding site" description="axial binding residue" evidence="7">
    <location>
        <position position="469"/>
    </location>
    <ligand>
        <name>heme</name>
        <dbReference type="ChEBI" id="CHEBI:30413"/>
    </ligand>
    <ligandPart>
        <name>Fe</name>
        <dbReference type="ChEBI" id="CHEBI:18248"/>
    </ligandPart>
</feature>
<comment type="similarity">
    <text evidence="2 8">Belongs to the cytochrome P450 family.</text>
</comment>
<comment type="cofactor">
    <cofactor evidence="1 7">
        <name>heme</name>
        <dbReference type="ChEBI" id="CHEBI:30413"/>
    </cofactor>
</comment>
<dbReference type="InterPro" id="IPR017972">
    <property type="entry name" value="Cyt_P450_CS"/>
</dbReference>
<keyword evidence="7 8" id="KW-0349">Heme</keyword>
<reference evidence="9" key="1">
    <citation type="journal article" date="2023" name="Mol. Phylogenet. Evol.">
        <title>Genome-scale phylogeny and comparative genomics of the fungal order Sordariales.</title>
        <authorList>
            <person name="Hensen N."/>
            <person name="Bonometti L."/>
            <person name="Westerberg I."/>
            <person name="Brannstrom I.O."/>
            <person name="Guillou S."/>
            <person name="Cros-Aarteil S."/>
            <person name="Calhoun S."/>
            <person name="Haridas S."/>
            <person name="Kuo A."/>
            <person name="Mondo S."/>
            <person name="Pangilinan J."/>
            <person name="Riley R."/>
            <person name="LaButti K."/>
            <person name="Andreopoulos B."/>
            <person name="Lipzen A."/>
            <person name="Chen C."/>
            <person name="Yan M."/>
            <person name="Daum C."/>
            <person name="Ng V."/>
            <person name="Clum A."/>
            <person name="Steindorff A."/>
            <person name="Ohm R.A."/>
            <person name="Martin F."/>
            <person name="Silar P."/>
            <person name="Natvig D.O."/>
            <person name="Lalanne C."/>
            <person name="Gautier V."/>
            <person name="Ament-Velasquez S.L."/>
            <person name="Kruys A."/>
            <person name="Hutchinson M.I."/>
            <person name="Powell A.J."/>
            <person name="Barry K."/>
            <person name="Miller A.N."/>
            <person name="Grigoriev I.V."/>
            <person name="Debuchy R."/>
            <person name="Gladieux P."/>
            <person name="Hiltunen Thoren M."/>
            <person name="Johannesson H."/>
        </authorList>
    </citation>
    <scope>NUCLEOTIDE SEQUENCE</scope>
    <source>
        <strain evidence="9">CBS 232.78</strain>
    </source>
</reference>
<dbReference type="GO" id="GO:0004497">
    <property type="term" value="F:monooxygenase activity"/>
    <property type="evidence" value="ECO:0007669"/>
    <property type="project" value="UniProtKB-KW"/>
</dbReference>
<evidence type="ECO:0000256" key="1">
    <source>
        <dbReference type="ARBA" id="ARBA00001971"/>
    </source>
</evidence>
<comment type="caution">
    <text evidence="9">The sequence shown here is derived from an EMBL/GenBank/DDBJ whole genome shotgun (WGS) entry which is preliminary data.</text>
</comment>
<evidence type="ECO:0000256" key="2">
    <source>
        <dbReference type="ARBA" id="ARBA00010617"/>
    </source>
</evidence>
<evidence type="ECO:0000256" key="3">
    <source>
        <dbReference type="ARBA" id="ARBA00022723"/>
    </source>
</evidence>
<dbReference type="Proteomes" id="UP001285441">
    <property type="component" value="Unassembled WGS sequence"/>
</dbReference>
<keyword evidence="5 7" id="KW-0408">Iron</keyword>
<evidence type="ECO:0000256" key="6">
    <source>
        <dbReference type="ARBA" id="ARBA00023033"/>
    </source>
</evidence>
<reference evidence="9" key="2">
    <citation type="submission" date="2023-06" db="EMBL/GenBank/DDBJ databases">
        <authorList>
            <consortium name="Lawrence Berkeley National Laboratory"/>
            <person name="Haridas S."/>
            <person name="Hensen N."/>
            <person name="Bonometti L."/>
            <person name="Westerberg I."/>
            <person name="Brannstrom I.O."/>
            <person name="Guillou S."/>
            <person name="Cros-Aarteil S."/>
            <person name="Calhoun S."/>
            <person name="Kuo A."/>
            <person name="Mondo S."/>
            <person name="Pangilinan J."/>
            <person name="Riley R."/>
            <person name="LaButti K."/>
            <person name="Andreopoulos B."/>
            <person name="Lipzen A."/>
            <person name="Chen C."/>
            <person name="Yanf M."/>
            <person name="Daum C."/>
            <person name="Ng V."/>
            <person name="Clum A."/>
            <person name="Steindorff A."/>
            <person name="Ohm R."/>
            <person name="Martin F."/>
            <person name="Silar P."/>
            <person name="Natvig D."/>
            <person name="Lalanne C."/>
            <person name="Gautier V."/>
            <person name="Ament-velasquez S.L."/>
            <person name="Kruys A."/>
            <person name="Hutchinson M.I."/>
            <person name="Powell A.J."/>
            <person name="Barry K."/>
            <person name="Miller A.N."/>
            <person name="Grigoriev I.V."/>
            <person name="Debuchy R."/>
            <person name="Gladieux P."/>
            <person name="Thoren M.H."/>
            <person name="Johannesson H."/>
        </authorList>
    </citation>
    <scope>NUCLEOTIDE SEQUENCE</scope>
    <source>
        <strain evidence="9">CBS 232.78</strain>
    </source>
</reference>
<evidence type="ECO:0000313" key="9">
    <source>
        <dbReference type="EMBL" id="KAK3387830.1"/>
    </source>
</evidence>
<sequence length="525" mass="58720">MAFQRLDMSMFHLESFSALNLPLGVAISPQTVALLVVLGFIGKWALDYHAQSKIPAIGYSSIPISFLQTWTGSKGFMRQPIEFMKEGYRKHKASIFRIAMPDQEWMIVADQAKITEYLSAPDDVISMDDSLFQTQYTVGKAIADNKFHVAVVRTSVTQSIAASIDTMREEIRRTFDELIGSPSNWTEIPINDVIVKCVARVNNMVFYGPELAYNDAYNDNAIKWAMDVVIASISVRNYPNWLKSFAVWFTPIHRRRKMADNILVPIVQQRLDATAKGEPVRDDLMQWLIEAAPPAQKTAKLIAETIIFLDLGSIHSTGLNLSTAVYQLAAEPDKYIPALRQELADVLSTPPTPGQESSASPQQTITKQQLGQLEKMDSFLTESGRLFPFSLAHVSRRVAKPFRFSDGTVIPAGPMIAAPGYVIQRDPEIYENPEDFDGFRFTRQAAGKRMHMVSTSTENLLFGHGRHACPGRFFAVNEMKLILALLLERYDIKLIPGTAPYRAVIGLLSLPESNLKILMRLASSN</sequence>
<dbReference type="InterPro" id="IPR001128">
    <property type="entry name" value="Cyt_P450"/>
</dbReference>
<dbReference type="GO" id="GO:0016705">
    <property type="term" value="F:oxidoreductase activity, acting on paired donors, with incorporation or reduction of molecular oxygen"/>
    <property type="evidence" value="ECO:0007669"/>
    <property type="project" value="InterPro"/>
</dbReference>
<accession>A0AAE0NUG5</accession>